<dbReference type="SUPFAM" id="SSF51735">
    <property type="entry name" value="NAD(P)-binding Rossmann-fold domains"/>
    <property type="match status" value="1"/>
</dbReference>
<dbReference type="Gene3D" id="3.40.50.720">
    <property type="entry name" value="NAD(P)-binding Rossmann-like Domain"/>
    <property type="match status" value="1"/>
</dbReference>
<protein>
    <submittedName>
        <fullName evidence="2">Uncharacterized protein</fullName>
    </submittedName>
</protein>
<proteinExistence type="predicted"/>
<dbReference type="PANTHER" id="PTHR43157">
    <property type="entry name" value="PHOSPHATIDYLINOSITOL-GLYCAN BIOSYNTHESIS CLASS F PROTEIN-RELATED"/>
    <property type="match status" value="1"/>
</dbReference>
<accession>A0A8X6U4P9</accession>
<dbReference type="Proteomes" id="UP000887013">
    <property type="component" value="Unassembled WGS sequence"/>
</dbReference>
<evidence type="ECO:0000313" key="2">
    <source>
        <dbReference type="EMBL" id="GFT80953.1"/>
    </source>
</evidence>
<dbReference type="OrthoDB" id="191139at2759"/>
<dbReference type="EMBL" id="BMAW01118669">
    <property type="protein sequence ID" value="GFT80953.1"/>
    <property type="molecule type" value="Genomic_DNA"/>
</dbReference>
<name>A0A8X6U4P9_NEPPI</name>
<keyword evidence="3" id="KW-1185">Reference proteome</keyword>
<dbReference type="InterPro" id="IPR036291">
    <property type="entry name" value="NAD(P)-bd_dom_sf"/>
</dbReference>
<gene>
    <name evidence="2" type="primary">RDH13</name>
    <name evidence="2" type="ORF">NPIL_131171</name>
</gene>
<dbReference type="GO" id="GO:0016491">
    <property type="term" value="F:oxidoreductase activity"/>
    <property type="evidence" value="ECO:0007669"/>
    <property type="project" value="UniProtKB-KW"/>
</dbReference>
<reference evidence="2" key="1">
    <citation type="submission" date="2020-08" db="EMBL/GenBank/DDBJ databases">
        <title>Multicomponent nature underlies the extraordinary mechanical properties of spider dragline silk.</title>
        <authorList>
            <person name="Kono N."/>
            <person name="Nakamura H."/>
            <person name="Mori M."/>
            <person name="Yoshida Y."/>
            <person name="Ohtoshi R."/>
            <person name="Malay A.D."/>
            <person name="Moran D.A.P."/>
            <person name="Tomita M."/>
            <person name="Numata K."/>
            <person name="Arakawa K."/>
        </authorList>
    </citation>
    <scope>NUCLEOTIDE SEQUENCE</scope>
</reference>
<organism evidence="2 3">
    <name type="scientific">Nephila pilipes</name>
    <name type="common">Giant wood spider</name>
    <name type="synonym">Nephila maculata</name>
    <dbReference type="NCBI Taxonomy" id="299642"/>
    <lineage>
        <taxon>Eukaryota</taxon>
        <taxon>Metazoa</taxon>
        <taxon>Ecdysozoa</taxon>
        <taxon>Arthropoda</taxon>
        <taxon>Chelicerata</taxon>
        <taxon>Arachnida</taxon>
        <taxon>Araneae</taxon>
        <taxon>Araneomorphae</taxon>
        <taxon>Entelegynae</taxon>
        <taxon>Araneoidea</taxon>
        <taxon>Nephilidae</taxon>
        <taxon>Nephila</taxon>
    </lineage>
</organism>
<sequence>MCTNVWNFLFPAKYPSNASLHGTTLILTGANLGNEKKPISRFAAAGVKVIIACKDTEEVRNIAEEVCQEIPNANIVVKELDLTSFYSIRKFATEIINNEPRINTLIDKGSGSIRKSANGFEIEYGANYLGHALLSSLLEDKMEASAQITTENVSSVAHL</sequence>
<evidence type="ECO:0000313" key="3">
    <source>
        <dbReference type="Proteomes" id="UP000887013"/>
    </source>
</evidence>
<dbReference type="AlphaFoldDB" id="A0A8X6U4P9"/>
<comment type="caution">
    <text evidence="2">The sequence shown here is derived from an EMBL/GenBank/DDBJ whole genome shotgun (WGS) entry which is preliminary data.</text>
</comment>
<evidence type="ECO:0000256" key="1">
    <source>
        <dbReference type="ARBA" id="ARBA00023002"/>
    </source>
</evidence>
<dbReference type="PANTHER" id="PTHR43157:SF31">
    <property type="entry name" value="PHOSPHATIDYLINOSITOL-GLYCAN BIOSYNTHESIS CLASS F PROTEIN"/>
    <property type="match status" value="1"/>
</dbReference>
<keyword evidence="1" id="KW-0560">Oxidoreductase</keyword>